<proteinExistence type="predicted"/>
<protein>
    <recommendedName>
        <fullName evidence="4">Reverse transcriptase domain-containing protein</fullName>
    </recommendedName>
</protein>
<dbReference type="Proteomes" id="UP001066276">
    <property type="component" value="Chromosome 11"/>
</dbReference>
<evidence type="ECO:0008006" key="4">
    <source>
        <dbReference type="Google" id="ProtNLM"/>
    </source>
</evidence>
<reference evidence="2" key="1">
    <citation type="journal article" date="2022" name="bioRxiv">
        <title>Sequencing and chromosome-scale assembly of the giantPleurodeles waltlgenome.</title>
        <authorList>
            <person name="Brown T."/>
            <person name="Elewa A."/>
            <person name="Iarovenko S."/>
            <person name="Subramanian E."/>
            <person name="Araus A.J."/>
            <person name="Petzold A."/>
            <person name="Susuki M."/>
            <person name="Suzuki K.-i.T."/>
            <person name="Hayashi T."/>
            <person name="Toyoda A."/>
            <person name="Oliveira C."/>
            <person name="Osipova E."/>
            <person name="Leigh N.D."/>
            <person name="Simon A."/>
            <person name="Yun M.H."/>
        </authorList>
    </citation>
    <scope>NUCLEOTIDE SEQUENCE</scope>
    <source>
        <strain evidence="2">20211129_DDA</strain>
        <tissue evidence="2">Liver</tissue>
    </source>
</reference>
<keyword evidence="1" id="KW-1133">Transmembrane helix</keyword>
<evidence type="ECO:0000313" key="3">
    <source>
        <dbReference type="Proteomes" id="UP001066276"/>
    </source>
</evidence>
<sequence length="186" mass="20496">MEFGGALPLQTLPTEARDQLDGAIMKKELLSALMALRAEKAPRPNRFLCKFFKAFMAQLVNHLLGVVYSVIAGMALLPDWRRGDCRVPKAGLPSGRPFLLPPSLPLEVKLLTKTLASRLVLHALDLDHLDPVGFMSQCTTHNNIQSVYNTLALADRLGGPVAVLLTNIDRAFDSVSREYLFVMLIS</sequence>
<dbReference type="AlphaFoldDB" id="A0AAV7LGM9"/>
<name>A0AAV7LGM9_PLEWA</name>
<keyword evidence="3" id="KW-1185">Reference proteome</keyword>
<organism evidence="2 3">
    <name type="scientific">Pleurodeles waltl</name>
    <name type="common">Iberian ribbed newt</name>
    <dbReference type="NCBI Taxonomy" id="8319"/>
    <lineage>
        <taxon>Eukaryota</taxon>
        <taxon>Metazoa</taxon>
        <taxon>Chordata</taxon>
        <taxon>Craniata</taxon>
        <taxon>Vertebrata</taxon>
        <taxon>Euteleostomi</taxon>
        <taxon>Amphibia</taxon>
        <taxon>Batrachia</taxon>
        <taxon>Caudata</taxon>
        <taxon>Salamandroidea</taxon>
        <taxon>Salamandridae</taxon>
        <taxon>Pleurodelinae</taxon>
        <taxon>Pleurodeles</taxon>
    </lineage>
</organism>
<evidence type="ECO:0000313" key="2">
    <source>
        <dbReference type="EMBL" id="KAJ1090626.1"/>
    </source>
</evidence>
<feature type="transmembrane region" description="Helical" evidence="1">
    <location>
        <begin position="55"/>
        <end position="77"/>
    </location>
</feature>
<keyword evidence="1" id="KW-0812">Transmembrane</keyword>
<keyword evidence="1" id="KW-0472">Membrane</keyword>
<gene>
    <name evidence="2" type="ORF">NDU88_003756</name>
</gene>
<dbReference type="EMBL" id="JANPWB010000015">
    <property type="protein sequence ID" value="KAJ1090626.1"/>
    <property type="molecule type" value="Genomic_DNA"/>
</dbReference>
<accession>A0AAV7LGM9</accession>
<evidence type="ECO:0000256" key="1">
    <source>
        <dbReference type="SAM" id="Phobius"/>
    </source>
</evidence>
<comment type="caution">
    <text evidence="2">The sequence shown here is derived from an EMBL/GenBank/DDBJ whole genome shotgun (WGS) entry which is preliminary data.</text>
</comment>